<sequence>MEQLHKLFSKHQLLKQPAEKYTLLVDENQISSGALFFLAVNGKTYKVIIKAPHHESLLAKGIPTIKDVLEHREAMYLK</sequence>
<protein>
    <submittedName>
        <fullName evidence="1">Uncharacterized protein</fullName>
    </submittedName>
</protein>
<comment type="caution">
    <text evidence="1">The sequence shown here is derived from an EMBL/GenBank/DDBJ whole genome shotgun (WGS) entry which is preliminary data.</text>
</comment>
<evidence type="ECO:0000313" key="1">
    <source>
        <dbReference type="EMBL" id="TDS17690.1"/>
    </source>
</evidence>
<organism evidence="1 2">
    <name type="scientific">Sphingobacterium paludis</name>
    <dbReference type="NCBI Taxonomy" id="1476465"/>
    <lineage>
        <taxon>Bacteria</taxon>
        <taxon>Pseudomonadati</taxon>
        <taxon>Bacteroidota</taxon>
        <taxon>Sphingobacteriia</taxon>
        <taxon>Sphingobacteriales</taxon>
        <taxon>Sphingobacteriaceae</taxon>
        <taxon>Sphingobacterium</taxon>
    </lineage>
</organism>
<proteinExistence type="predicted"/>
<reference evidence="1 2" key="1">
    <citation type="submission" date="2019-03" db="EMBL/GenBank/DDBJ databases">
        <title>Genomic Encyclopedia of Type Strains, Phase III (KMG-III): the genomes of soil and plant-associated and newly described type strains.</title>
        <authorList>
            <person name="Whitman W."/>
        </authorList>
    </citation>
    <scope>NUCLEOTIDE SEQUENCE [LARGE SCALE GENOMIC DNA]</scope>
    <source>
        <strain evidence="1 2">CGMCC 1.12801</strain>
    </source>
</reference>
<dbReference type="AlphaFoldDB" id="A0A4R7D9I0"/>
<accession>A0A4R7D9I0</accession>
<keyword evidence="2" id="KW-1185">Reference proteome</keyword>
<dbReference type="OrthoDB" id="711624at2"/>
<gene>
    <name evidence="1" type="ORF">B0I21_101561</name>
</gene>
<name>A0A4R7D9I0_9SPHI</name>
<dbReference type="EMBL" id="SNZV01000001">
    <property type="protein sequence ID" value="TDS17690.1"/>
    <property type="molecule type" value="Genomic_DNA"/>
</dbReference>
<dbReference type="RefSeq" id="WP_133638815.1">
    <property type="nucleotide sequence ID" value="NZ_SNZV01000001.1"/>
</dbReference>
<dbReference type="Proteomes" id="UP000294752">
    <property type="component" value="Unassembled WGS sequence"/>
</dbReference>
<evidence type="ECO:0000313" key="2">
    <source>
        <dbReference type="Proteomes" id="UP000294752"/>
    </source>
</evidence>